<evidence type="ECO:0000256" key="1">
    <source>
        <dbReference type="ARBA" id="ARBA00023015"/>
    </source>
</evidence>
<dbReference type="AlphaFoldDB" id="A0AAD4X4T6"/>
<dbReference type="InterPro" id="IPR005202">
    <property type="entry name" value="TF_GRAS"/>
</dbReference>
<evidence type="ECO:0000313" key="5">
    <source>
        <dbReference type="EMBL" id="KAI3836781.1"/>
    </source>
</evidence>
<reference evidence="5" key="1">
    <citation type="submission" date="2022-04" db="EMBL/GenBank/DDBJ databases">
        <title>A functionally conserved STORR gene fusion in Papaver species that diverged 16.8 million years ago.</title>
        <authorList>
            <person name="Catania T."/>
        </authorList>
    </citation>
    <scope>NUCLEOTIDE SEQUENCE</scope>
    <source>
        <strain evidence="5">S-188037</strain>
    </source>
</reference>
<dbReference type="PANTHER" id="PTHR31636">
    <property type="entry name" value="OSJNBA0084A10.13 PROTEIN-RELATED"/>
    <property type="match status" value="1"/>
</dbReference>
<dbReference type="Proteomes" id="UP001202328">
    <property type="component" value="Unassembled WGS sequence"/>
</dbReference>
<evidence type="ECO:0000256" key="3">
    <source>
        <dbReference type="PROSITE-ProRule" id="PRU01191"/>
    </source>
</evidence>
<feature type="region of interest" description="Disordered" evidence="4">
    <location>
        <begin position="123"/>
        <end position="143"/>
    </location>
</feature>
<feature type="short sequence motif" description="VHIID" evidence="3">
    <location>
        <begin position="272"/>
        <end position="276"/>
    </location>
</feature>
<evidence type="ECO:0000256" key="4">
    <source>
        <dbReference type="SAM" id="MobiDB-lite"/>
    </source>
</evidence>
<comment type="caution">
    <text evidence="3">Lacks conserved residue(s) required for the propagation of feature annotation.</text>
</comment>
<keyword evidence="1" id="KW-0805">Transcription regulation</keyword>
<evidence type="ECO:0008006" key="7">
    <source>
        <dbReference type="Google" id="ProtNLM"/>
    </source>
</evidence>
<comment type="similarity">
    <text evidence="3">Belongs to the GRAS family.</text>
</comment>
<dbReference type="PROSITE" id="PS50985">
    <property type="entry name" value="GRAS"/>
    <property type="match status" value="1"/>
</dbReference>
<keyword evidence="6" id="KW-1185">Reference proteome</keyword>
<sequence>MLQSQLLQPSNWPYNYNNFIEPSFSETSVLHNNDLDMDIFHMGDCNLTAPVTSNLTSPVTSSDSKSSNDVFAARNYRTMVNIASFLFSADQSSVNLELEEFNPTEFSDVLEWMEESENNFPSQQQFFGEESPKESENSSIMNSPEVSSISIQPSLLVFPKENMEVDNQLTIPPLLKAYSEAIENEQPELAQVISRRIIDKVSLFGTTVERFAYYLFQAFETHGDSNYLLQESYKNYEVIFKALYQLLPYGKFAHFSANNAILEAITMDAEIVHIIDFDLGEGIQWPPLIEAIGKQVLVKITSVKSNDGQWRFEETKKRFNDYAKAFGLNLKVQEMELEELVNEVMKVKEIGEGKEFFAFNCIAGLPHMGRRKTRQQVNEFLWVAKELIRSPFGGRTCGVITFGDGEFYEESVEGCLGFGSFFDMNSAKSHALLESIESHFPCHLREARMAIECLFAAPNLCAQDWFSKWEESKEGLRFSQLGLNGVRLSRDNLVEAKELVREGESLYEVKVEGEYSNVMVLEFRGTPLVKISSWR</sequence>
<keyword evidence="2" id="KW-0804">Transcription</keyword>
<evidence type="ECO:0000256" key="2">
    <source>
        <dbReference type="ARBA" id="ARBA00023163"/>
    </source>
</evidence>
<dbReference type="EMBL" id="JAJJMB010017633">
    <property type="protein sequence ID" value="KAI3836781.1"/>
    <property type="molecule type" value="Genomic_DNA"/>
</dbReference>
<dbReference type="Pfam" id="PF03514">
    <property type="entry name" value="GRAS"/>
    <property type="match status" value="1"/>
</dbReference>
<proteinExistence type="inferred from homology"/>
<accession>A0AAD4X4T6</accession>
<protein>
    <recommendedName>
        <fullName evidence="7">Nodulation signaling pathway 2-like protein</fullName>
    </recommendedName>
</protein>
<evidence type="ECO:0000313" key="6">
    <source>
        <dbReference type="Proteomes" id="UP001202328"/>
    </source>
</evidence>
<gene>
    <name evidence="5" type="ORF">MKW98_005114</name>
</gene>
<feature type="region of interest" description="SAW" evidence="3">
    <location>
        <begin position="452"/>
        <end position="535"/>
    </location>
</feature>
<name>A0AAD4X4T6_9MAGN</name>
<comment type="caution">
    <text evidence="5">The sequence shown here is derived from an EMBL/GenBank/DDBJ whole genome shotgun (WGS) entry which is preliminary data.</text>
</comment>
<organism evidence="5 6">
    <name type="scientific">Papaver atlanticum</name>
    <dbReference type="NCBI Taxonomy" id="357466"/>
    <lineage>
        <taxon>Eukaryota</taxon>
        <taxon>Viridiplantae</taxon>
        <taxon>Streptophyta</taxon>
        <taxon>Embryophyta</taxon>
        <taxon>Tracheophyta</taxon>
        <taxon>Spermatophyta</taxon>
        <taxon>Magnoliopsida</taxon>
        <taxon>Ranunculales</taxon>
        <taxon>Papaveraceae</taxon>
        <taxon>Papaveroideae</taxon>
        <taxon>Papaver</taxon>
    </lineage>
</organism>